<dbReference type="AlphaFoldDB" id="A0A2W5VH03"/>
<keyword evidence="1" id="KW-0732">Signal</keyword>
<evidence type="ECO:0008006" key="4">
    <source>
        <dbReference type="Google" id="ProtNLM"/>
    </source>
</evidence>
<proteinExistence type="predicted"/>
<organism evidence="2 3">
    <name type="scientific">Archangium gephyra</name>
    <dbReference type="NCBI Taxonomy" id="48"/>
    <lineage>
        <taxon>Bacteria</taxon>
        <taxon>Pseudomonadati</taxon>
        <taxon>Myxococcota</taxon>
        <taxon>Myxococcia</taxon>
        <taxon>Myxococcales</taxon>
        <taxon>Cystobacterineae</taxon>
        <taxon>Archangiaceae</taxon>
        <taxon>Archangium</taxon>
    </lineage>
</organism>
<evidence type="ECO:0000313" key="3">
    <source>
        <dbReference type="Proteomes" id="UP000249061"/>
    </source>
</evidence>
<evidence type="ECO:0000313" key="2">
    <source>
        <dbReference type="EMBL" id="PZR09591.1"/>
    </source>
</evidence>
<dbReference type="Proteomes" id="UP000249061">
    <property type="component" value="Unassembled WGS sequence"/>
</dbReference>
<dbReference type="EMBL" id="QFQP01000020">
    <property type="protein sequence ID" value="PZR09591.1"/>
    <property type="molecule type" value="Genomic_DNA"/>
</dbReference>
<gene>
    <name evidence="2" type="ORF">DI536_21875</name>
</gene>
<reference evidence="2 3" key="1">
    <citation type="submission" date="2017-08" db="EMBL/GenBank/DDBJ databases">
        <title>Infants hospitalized years apart are colonized by the same room-sourced microbial strains.</title>
        <authorList>
            <person name="Brooks B."/>
            <person name="Olm M.R."/>
            <person name="Firek B.A."/>
            <person name="Baker R."/>
            <person name="Thomas B.C."/>
            <person name="Morowitz M.J."/>
            <person name="Banfield J.F."/>
        </authorList>
    </citation>
    <scope>NUCLEOTIDE SEQUENCE [LARGE SCALE GENOMIC DNA]</scope>
    <source>
        <strain evidence="2">S2_003_000_R2_14</strain>
    </source>
</reference>
<feature type="chain" id="PRO_5016174239" description="Outer membrane protein beta-barrel domain-containing protein" evidence="1">
    <location>
        <begin position="32"/>
        <end position="234"/>
    </location>
</feature>
<sequence length="234" mass="25371">MSAVFYADGAVRSMIRFFTLSALLLTTSALADPPDFSKGGFLFQIQYGPGFWTMDPNKLDADTGSRDPGGAAGFVTDLANTHTVSLGIAYNILGHASLGADITATGWDLTTSDRGGGGFAVGKVAWHPLELVFLNKEKRPIGLDASTWFGVGYGIVGEKRGMDGLLFEWGLSADWFFVKYFGVGFFVRGVFFNWDKYYLDYNNRDQPGNTITLSSPSGGSFWTFGLTLTLRAGE</sequence>
<comment type="caution">
    <text evidence="2">The sequence shown here is derived from an EMBL/GenBank/DDBJ whole genome shotgun (WGS) entry which is preliminary data.</text>
</comment>
<protein>
    <recommendedName>
        <fullName evidence="4">Outer membrane protein beta-barrel domain-containing protein</fullName>
    </recommendedName>
</protein>
<feature type="signal peptide" evidence="1">
    <location>
        <begin position="1"/>
        <end position="31"/>
    </location>
</feature>
<name>A0A2W5VH03_9BACT</name>
<evidence type="ECO:0000256" key="1">
    <source>
        <dbReference type="SAM" id="SignalP"/>
    </source>
</evidence>
<accession>A0A2W5VH03</accession>